<gene>
    <name evidence="3" type="ORF">EI167_16800</name>
    <name evidence="2" type="ORF">ENH88_14855</name>
</gene>
<proteinExistence type="predicted"/>
<sequence>MNIVLIAYLIIFALFGTAASYFVRFIYAYWVKKQMPMQHIFKAGICIIAVLIISALIPLLV</sequence>
<evidence type="ECO:0000256" key="1">
    <source>
        <dbReference type="SAM" id="Phobius"/>
    </source>
</evidence>
<feature type="transmembrane region" description="Helical" evidence="1">
    <location>
        <begin position="6"/>
        <end position="27"/>
    </location>
</feature>
<accession>A0A7V1D0J1</accession>
<dbReference type="AlphaFoldDB" id="A0A7V1D0J1"/>
<dbReference type="RefSeq" id="WP_192542566.1">
    <property type="nucleotide sequence ID" value="NZ_DRGM01000155.1"/>
</dbReference>
<protein>
    <submittedName>
        <fullName evidence="2">Uncharacterized protein</fullName>
    </submittedName>
</protein>
<keyword evidence="1" id="KW-1133">Transmembrane helix</keyword>
<name>A0A7V1D0J1_9GAMM</name>
<reference evidence="3 4" key="2">
    <citation type="submission" date="2020-07" db="EMBL/GenBank/DDBJ databases">
        <title>Halophilic bacteria isolated from french cheeses.</title>
        <authorList>
            <person name="Kothe C.I."/>
            <person name="Farah-Kraiem B."/>
            <person name="Renault P."/>
            <person name="Dridi B."/>
        </authorList>
    </citation>
    <scope>NUCLEOTIDE SEQUENCE [LARGE SCALE GENOMIC DNA]</scope>
    <source>
        <strain evidence="3 4">FME14</strain>
    </source>
</reference>
<evidence type="ECO:0000313" key="3">
    <source>
        <dbReference type="EMBL" id="MBE0459068.1"/>
    </source>
</evidence>
<evidence type="ECO:0000313" key="2">
    <source>
        <dbReference type="EMBL" id="HEA17688.1"/>
    </source>
</evidence>
<dbReference type="EMBL" id="DRGM01000155">
    <property type="protein sequence ID" value="HEA17688.1"/>
    <property type="molecule type" value="Genomic_DNA"/>
</dbReference>
<reference evidence="2" key="1">
    <citation type="journal article" date="2020" name="mSystems">
        <title>Genome- and Community-Level Interaction Insights into Carbon Utilization and Element Cycling Functions of Hydrothermarchaeota in Hydrothermal Sediment.</title>
        <authorList>
            <person name="Zhou Z."/>
            <person name="Liu Y."/>
            <person name="Xu W."/>
            <person name="Pan J."/>
            <person name="Luo Z.H."/>
            <person name="Li M."/>
        </authorList>
    </citation>
    <scope>NUCLEOTIDE SEQUENCE [LARGE SCALE GENOMIC DNA]</scope>
    <source>
        <strain evidence="2">HyVt-346</strain>
    </source>
</reference>
<keyword evidence="4" id="KW-1185">Reference proteome</keyword>
<organism evidence="2">
    <name type="scientific">Pseudoalteromonas prydzensis</name>
    <dbReference type="NCBI Taxonomy" id="182141"/>
    <lineage>
        <taxon>Bacteria</taxon>
        <taxon>Pseudomonadati</taxon>
        <taxon>Pseudomonadota</taxon>
        <taxon>Gammaproteobacteria</taxon>
        <taxon>Alteromonadales</taxon>
        <taxon>Pseudoalteromonadaceae</taxon>
        <taxon>Pseudoalteromonas</taxon>
    </lineage>
</organism>
<dbReference type="EMBL" id="RRZA01000062">
    <property type="protein sequence ID" value="MBE0459068.1"/>
    <property type="molecule type" value="Genomic_DNA"/>
</dbReference>
<keyword evidence="1" id="KW-0472">Membrane</keyword>
<dbReference type="Proteomes" id="UP000707245">
    <property type="component" value="Unassembled WGS sequence"/>
</dbReference>
<feature type="transmembrane region" description="Helical" evidence="1">
    <location>
        <begin position="39"/>
        <end position="60"/>
    </location>
</feature>
<dbReference type="Proteomes" id="UP000886188">
    <property type="component" value="Unassembled WGS sequence"/>
</dbReference>
<comment type="caution">
    <text evidence="2">The sequence shown here is derived from an EMBL/GenBank/DDBJ whole genome shotgun (WGS) entry which is preliminary data.</text>
</comment>
<evidence type="ECO:0000313" key="4">
    <source>
        <dbReference type="Proteomes" id="UP000707245"/>
    </source>
</evidence>
<keyword evidence="1" id="KW-0812">Transmembrane</keyword>